<evidence type="ECO:0000313" key="2">
    <source>
        <dbReference type="EMBL" id="CAJ1937812.1"/>
    </source>
</evidence>
<name>A0AAD2CKY4_9STRA</name>
<organism evidence="2 3">
    <name type="scientific">Cylindrotheca closterium</name>
    <dbReference type="NCBI Taxonomy" id="2856"/>
    <lineage>
        <taxon>Eukaryota</taxon>
        <taxon>Sar</taxon>
        <taxon>Stramenopiles</taxon>
        <taxon>Ochrophyta</taxon>
        <taxon>Bacillariophyta</taxon>
        <taxon>Bacillariophyceae</taxon>
        <taxon>Bacillariophycidae</taxon>
        <taxon>Bacillariales</taxon>
        <taxon>Bacillariaceae</taxon>
        <taxon>Cylindrotheca</taxon>
    </lineage>
</organism>
<keyword evidence="1" id="KW-0732">Signal</keyword>
<evidence type="ECO:0000313" key="3">
    <source>
        <dbReference type="Proteomes" id="UP001295423"/>
    </source>
</evidence>
<feature type="signal peptide" evidence="1">
    <location>
        <begin position="1"/>
        <end position="28"/>
    </location>
</feature>
<sequence length="424" mass="47308">MRPSSVILLPNLALLLLCLSAAIGRINALSSENHTNRPSSCSTTRRRLLMESMSKILTATTVTTAVATTNSSPAWAAKGAAELDFEFYMRDLVGGNKREGTILPSEPLPVAPPRTLSGPLIPLLLNKECSASCIPVQALVQQILSQKNGNNSNNKDDEDKITKEIQQKVQFLREKIGKSFYTKAPWQKEEVTDQYYFDLTAYALWRTAAELLPNFVDRDQFVRRFGRLLYQAMQDQKLIPSSQPLTAPSLVRSLPQVLAVLNLFQSSNFCKGFKIRQDDSSKDDKGDPVFDDLDDESLVTSGLGVDCLVSVYEPSTLGASLQINGEQSRFGPDLVGPTLAAVWEQAGVKSAWETFFVDPEYRPNPKDYFPNEQVSKVRYSLILATHQDSSAELTIMFQIPNHWLSASSIHHYIQLLQFSLSRKR</sequence>
<evidence type="ECO:0000256" key="1">
    <source>
        <dbReference type="SAM" id="SignalP"/>
    </source>
</evidence>
<gene>
    <name evidence="2" type="ORF">CYCCA115_LOCUS5830</name>
</gene>
<protein>
    <submittedName>
        <fullName evidence="2">Uncharacterized protein</fullName>
    </submittedName>
</protein>
<dbReference type="AlphaFoldDB" id="A0AAD2CKY4"/>
<dbReference type="Proteomes" id="UP001295423">
    <property type="component" value="Unassembled WGS sequence"/>
</dbReference>
<dbReference type="EMBL" id="CAKOGP040000668">
    <property type="protein sequence ID" value="CAJ1937812.1"/>
    <property type="molecule type" value="Genomic_DNA"/>
</dbReference>
<keyword evidence="3" id="KW-1185">Reference proteome</keyword>
<comment type="caution">
    <text evidence="2">The sequence shown here is derived from an EMBL/GenBank/DDBJ whole genome shotgun (WGS) entry which is preliminary data.</text>
</comment>
<accession>A0AAD2CKY4</accession>
<reference evidence="2" key="1">
    <citation type="submission" date="2023-08" db="EMBL/GenBank/DDBJ databases">
        <authorList>
            <person name="Audoor S."/>
            <person name="Bilcke G."/>
        </authorList>
    </citation>
    <scope>NUCLEOTIDE SEQUENCE</scope>
</reference>
<proteinExistence type="predicted"/>
<feature type="chain" id="PRO_5042206006" evidence="1">
    <location>
        <begin position="29"/>
        <end position="424"/>
    </location>
</feature>